<dbReference type="AlphaFoldDB" id="A0A9P3L7P4"/>
<dbReference type="OrthoDB" id="10254730at2759"/>
<evidence type="ECO:0000256" key="5">
    <source>
        <dbReference type="ARBA" id="ARBA00023242"/>
    </source>
</evidence>
<evidence type="ECO:0000313" key="8">
    <source>
        <dbReference type="EMBL" id="GJE84193.1"/>
    </source>
</evidence>
<evidence type="ECO:0000256" key="4">
    <source>
        <dbReference type="ARBA" id="ARBA00023125"/>
    </source>
</evidence>
<protein>
    <recommendedName>
        <fullName evidence="6">DNA polymerase epsilon subunit</fullName>
    </recommendedName>
    <alternativeName>
        <fullName evidence="6">DNA polymerase II subunit 2</fullName>
    </alternativeName>
</protein>
<accession>A0A9P3L7P4</accession>
<dbReference type="PANTHER" id="PTHR12708">
    <property type="entry name" value="DNA POLYMERASE EPSILON SUBUNIT B"/>
    <property type="match status" value="1"/>
</dbReference>
<evidence type="ECO:0000256" key="3">
    <source>
        <dbReference type="ARBA" id="ARBA00022705"/>
    </source>
</evidence>
<dbReference type="GO" id="GO:0042276">
    <property type="term" value="P:error-prone translesion synthesis"/>
    <property type="evidence" value="ECO:0007669"/>
    <property type="project" value="TreeGrafter"/>
</dbReference>
<dbReference type="PIRSF" id="PIRSF000799">
    <property type="entry name" value="DNA_pol_eps_2"/>
    <property type="match status" value="1"/>
</dbReference>
<keyword evidence="4 6" id="KW-0238">DNA-binding</keyword>
<comment type="similarity">
    <text evidence="2 6">Belongs to the DNA polymerase epsilon subunit B family.</text>
</comment>
<dbReference type="GO" id="GO:0008622">
    <property type="term" value="C:epsilon DNA polymerase complex"/>
    <property type="evidence" value="ECO:0007669"/>
    <property type="project" value="UniProtKB-UniRule"/>
</dbReference>
<comment type="subcellular location">
    <subcellularLocation>
        <location evidence="1 6">Nucleus</location>
    </subcellularLocation>
</comment>
<dbReference type="InterPro" id="IPR016266">
    <property type="entry name" value="POLE2"/>
</dbReference>
<evidence type="ECO:0000256" key="2">
    <source>
        <dbReference type="ARBA" id="ARBA00009560"/>
    </source>
</evidence>
<keyword evidence="9" id="KW-1185">Reference proteome</keyword>
<comment type="function">
    <text evidence="6">Participates in DNA repair and in chromosomal DNA replication.</text>
</comment>
<proteinExistence type="inferred from homology"/>
<dbReference type="EMBL" id="BPQB01000001">
    <property type="protein sequence ID" value="GJE84193.1"/>
    <property type="molecule type" value="Genomic_DNA"/>
</dbReference>
<organism evidence="8 9">
    <name type="scientific">Phanerochaete sordida</name>
    <dbReference type="NCBI Taxonomy" id="48140"/>
    <lineage>
        <taxon>Eukaryota</taxon>
        <taxon>Fungi</taxon>
        <taxon>Dikarya</taxon>
        <taxon>Basidiomycota</taxon>
        <taxon>Agaricomycotina</taxon>
        <taxon>Agaricomycetes</taxon>
        <taxon>Polyporales</taxon>
        <taxon>Phanerochaetaceae</taxon>
        <taxon>Phanerochaete</taxon>
    </lineage>
</organism>
<dbReference type="Proteomes" id="UP000703269">
    <property type="component" value="Unassembled WGS sequence"/>
</dbReference>
<comment type="caution">
    <text evidence="8">The sequence shown here is derived from an EMBL/GenBank/DDBJ whole genome shotgun (WGS) entry which is preliminary data.</text>
</comment>
<evidence type="ECO:0000256" key="6">
    <source>
        <dbReference type="PIRNR" id="PIRNR000799"/>
    </source>
</evidence>
<dbReference type="GO" id="GO:0003677">
    <property type="term" value="F:DNA binding"/>
    <property type="evidence" value="ECO:0007669"/>
    <property type="project" value="UniProtKB-UniRule"/>
</dbReference>
<evidence type="ECO:0000313" key="9">
    <source>
        <dbReference type="Proteomes" id="UP000703269"/>
    </source>
</evidence>
<keyword evidence="3 6" id="KW-0235">DNA replication</keyword>
<dbReference type="PANTHER" id="PTHR12708:SF0">
    <property type="entry name" value="DNA POLYMERASE EPSILON SUBUNIT 2"/>
    <property type="match status" value="1"/>
</dbReference>
<gene>
    <name evidence="8" type="ORF">PsYK624_002690</name>
</gene>
<dbReference type="InterPro" id="IPR007185">
    <property type="entry name" value="DNA_pol_a/d/e_bsu"/>
</dbReference>
<dbReference type="Gene3D" id="3.60.21.60">
    <property type="match status" value="1"/>
</dbReference>
<keyword evidence="5 6" id="KW-0539">Nucleus</keyword>
<name>A0A9P3L7P4_9APHY</name>
<sequence>MADPRQRAIIKVFRKYSHSLGPEALEFIEEVLERHEIPDDQVEQAVEWIAKEYNKQDDAQMKVSLDVLQRVYEAFQEGGDTTEGDFLDPESHLHFIDAFEMPLWNWSTERSAFERVLAPLTASGSADSRIAAVRNRLSIIKQTILRNDHFSPSTIAARDRENLLTLRSTKQLLGRAGQRFLLFGMLSHSKEGRLCLEDEDGAVELDFSQLDQPSEGLFTEGCFALIEGDYTDDATLQVIAIGHPPCESREAARSIYGHIDFLGKGATTLAEDSQLATRLREDWPDLRFFVLSDVWLDHPDTMQGLKKLFDNCVENQFIPRLVVLCGNFSQRGVAQGNAREIRRYQDGFDSLAELIASYPVFTRQTHFVLVPGPRDITINSILPRKPLLSSFTSKLKSRVPKLHLGSNPCRIKFCDQEMVIFREDLMARMLRNLVGVKPDVREDDLKRYLVQSVLDQSHLVPLTASIQPTLPEFDHTLRLYPLPTTVVLADKYDRYQMTYEGCHVFNPGSFLGNSFGFSAYIPVRRESEECVLGFDDD</sequence>
<feature type="domain" description="DNA polymerase alpha/delta/epsilon subunit B" evidence="7">
    <location>
        <begin position="289"/>
        <end position="492"/>
    </location>
</feature>
<evidence type="ECO:0000256" key="1">
    <source>
        <dbReference type="ARBA" id="ARBA00004123"/>
    </source>
</evidence>
<dbReference type="GO" id="GO:0006261">
    <property type="term" value="P:DNA-templated DNA replication"/>
    <property type="evidence" value="ECO:0007669"/>
    <property type="project" value="InterPro"/>
</dbReference>
<dbReference type="Pfam" id="PF04042">
    <property type="entry name" value="DNA_pol_E_B"/>
    <property type="match status" value="1"/>
</dbReference>
<evidence type="ECO:0000259" key="7">
    <source>
        <dbReference type="Pfam" id="PF04042"/>
    </source>
</evidence>
<reference evidence="8 9" key="1">
    <citation type="submission" date="2021-08" db="EMBL/GenBank/DDBJ databases">
        <title>Draft Genome Sequence of Phanerochaete sordida strain YK-624.</title>
        <authorList>
            <person name="Mori T."/>
            <person name="Dohra H."/>
            <person name="Suzuki T."/>
            <person name="Kawagishi H."/>
            <person name="Hirai H."/>
        </authorList>
    </citation>
    <scope>NUCLEOTIDE SEQUENCE [LARGE SCALE GENOMIC DNA]</scope>
    <source>
        <strain evidence="8 9">YK-624</strain>
    </source>
</reference>